<dbReference type="PANTHER" id="PTHR30136:SF34">
    <property type="entry name" value="TRANSCRIPTIONAL REGULATOR"/>
    <property type="match status" value="1"/>
</dbReference>
<keyword evidence="3" id="KW-0804">Transcription</keyword>
<dbReference type="RefSeq" id="WP_109089937.1">
    <property type="nucleotide sequence ID" value="NZ_CAXOKM010000017.1"/>
</dbReference>
<keyword evidence="1" id="KW-0805">Transcription regulation</keyword>
<dbReference type="Gene3D" id="3.30.450.40">
    <property type="match status" value="1"/>
</dbReference>
<name>A0A2U2BEQ3_ALCFA</name>
<dbReference type="PROSITE" id="PS51078">
    <property type="entry name" value="ICLR_ED"/>
    <property type="match status" value="1"/>
</dbReference>
<dbReference type="Pfam" id="PF01614">
    <property type="entry name" value="IclR_C"/>
    <property type="match status" value="1"/>
</dbReference>
<sequence>MTTNKETSPAPNSYKGDPDYMQSLARGLQVITAFSDRRRPLRAAEIALKTGLARAVVQRCLYTLQALGYAEQEGAFWKLRPAILQLGHAYFSSTSIVSLAQPILDDLSDRVGETCALALLDGDEILYLARAQRQRVLTVSLGLGSRLPAHCTSIGRMMLSQLPQNRLDAYLELAPFKIMTQYTAHTREALLRELKQVQEKDYSLIKEELELGLTAIGVPVRSASGRVVAGMSISIKDWQDTEEKLIQRCLPELRSSARQLGLMLPA</sequence>
<dbReference type="InterPro" id="IPR014757">
    <property type="entry name" value="Tscrpt_reg_IclR_C"/>
</dbReference>
<comment type="caution">
    <text evidence="6">The sequence shown here is derived from an EMBL/GenBank/DDBJ whole genome shotgun (WGS) entry which is preliminary data.</text>
</comment>
<feature type="domain" description="HTH iclR-type" evidence="4">
    <location>
        <begin position="21"/>
        <end position="81"/>
    </location>
</feature>
<dbReference type="PANTHER" id="PTHR30136">
    <property type="entry name" value="HELIX-TURN-HELIX TRANSCRIPTIONAL REGULATOR, ICLR FAMILY"/>
    <property type="match status" value="1"/>
</dbReference>
<dbReference type="InterPro" id="IPR005471">
    <property type="entry name" value="Tscrpt_reg_IclR_N"/>
</dbReference>
<dbReference type="InterPro" id="IPR029016">
    <property type="entry name" value="GAF-like_dom_sf"/>
</dbReference>
<accession>A0A2U2BEQ3</accession>
<evidence type="ECO:0000256" key="3">
    <source>
        <dbReference type="ARBA" id="ARBA00023163"/>
    </source>
</evidence>
<evidence type="ECO:0000313" key="7">
    <source>
        <dbReference type="Proteomes" id="UP000245216"/>
    </source>
</evidence>
<dbReference type="PROSITE" id="PS51077">
    <property type="entry name" value="HTH_ICLR"/>
    <property type="match status" value="1"/>
</dbReference>
<dbReference type="STRING" id="511.UZ73_14875"/>
<dbReference type="SMART" id="SM00346">
    <property type="entry name" value="HTH_ICLR"/>
    <property type="match status" value="1"/>
</dbReference>
<evidence type="ECO:0000259" key="5">
    <source>
        <dbReference type="PROSITE" id="PS51078"/>
    </source>
</evidence>
<protein>
    <submittedName>
        <fullName evidence="6">IclR family transcriptional regulator</fullName>
    </submittedName>
</protein>
<organism evidence="6 7">
    <name type="scientific">Alcaligenes faecalis</name>
    <dbReference type="NCBI Taxonomy" id="511"/>
    <lineage>
        <taxon>Bacteria</taxon>
        <taxon>Pseudomonadati</taxon>
        <taxon>Pseudomonadota</taxon>
        <taxon>Betaproteobacteria</taxon>
        <taxon>Burkholderiales</taxon>
        <taxon>Alcaligenaceae</taxon>
        <taxon>Alcaligenes</taxon>
    </lineage>
</organism>
<dbReference type="EMBL" id="QEXO01000006">
    <property type="protein sequence ID" value="PWE12490.1"/>
    <property type="molecule type" value="Genomic_DNA"/>
</dbReference>
<evidence type="ECO:0000313" key="6">
    <source>
        <dbReference type="EMBL" id="PWE12490.1"/>
    </source>
</evidence>
<dbReference type="InterPro" id="IPR050707">
    <property type="entry name" value="HTH_MetabolicPath_Reg"/>
</dbReference>
<evidence type="ECO:0000256" key="1">
    <source>
        <dbReference type="ARBA" id="ARBA00023015"/>
    </source>
</evidence>
<dbReference type="GO" id="GO:0045892">
    <property type="term" value="P:negative regulation of DNA-templated transcription"/>
    <property type="evidence" value="ECO:0007669"/>
    <property type="project" value="TreeGrafter"/>
</dbReference>
<dbReference type="SUPFAM" id="SSF55781">
    <property type="entry name" value="GAF domain-like"/>
    <property type="match status" value="1"/>
</dbReference>
<reference evidence="6 7" key="1">
    <citation type="submission" date="2018-05" db="EMBL/GenBank/DDBJ databases">
        <title>Genome Sequence of an Efficient Indole-Degrading Bacterium, Alcaligenes sp.YBY.</title>
        <authorList>
            <person name="Yang B."/>
        </authorList>
    </citation>
    <scope>NUCLEOTIDE SEQUENCE [LARGE SCALE GENOMIC DNA]</scope>
    <source>
        <strain evidence="6 7">YBY</strain>
    </source>
</reference>
<dbReference type="GO" id="GO:0003700">
    <property type="term" value="F:DNA-binding transcription factor activity"/>
    <property type="evidence" value="ECO:0007669"/>
    <property type="project" value="TreeGrafter"/>
</dbReference>
<dbReference type="Gene3D" id="1.10.10.10">
    <property type="entry name" value="Winged helix-like DNA-binding domain superfamily/Winged helix DNA-binding domain"/>
    <property type="match status" value="1"/>
</dbReference>
<evidence type="ECO:0000259" key="4">
    <source>
        <dbReference type="PROSITE" id="PS51077"/>
    </source>
</evidence>
<dbReference type="SUPFAM" id="SSF46785">
    <property type="entry name" value="Winged helix' DNA-binding domain"/>
    <property type="match status" value="1"/>
</dbReference>
<reference evidence="6 7" key="2">
    <citation type="submission" date="2018-05" db="EMBL/GenBank/DDBJ databases">
        <authorList>
            <person name="Lanie J.A."/>
            <person name="Ng W.-L."/>
            <person name="Kazmierczak K.M."/>
            <person name="Andrzejewski T.M."/>
            <person name="Davidsen T.M."/>
            <person name="Wayne K.J."/>
            <person name="Tettelin H."/>
            <person name="Glass J.I."/>
            <person name="Rusch D."/>
            <person name="Podicherti R."/>
            <person name="Tsui H.-C.T."/>
            <person name="Winkler M.E."/>
        </authorList>
    </citation>
    <scope>NUCLEOTIDE SEQUENCE [LARGE SCALE GENOMIC DNA]</scope>
    <source>
        <strain evidence="6 7">YBY</strain>
    </source>
</reference>
<dbReference type="Proteomes" id="UP000245216">
    <property type="component" value="Unassembled WGS sequence"/>
</dbReference>
<gene>
    <name evidence="6" type="ORF">DF183_19370</name>
</gene>
<evidence type="ECO:0000256" key="2">
    <source>
        <dbReference type="ARBA" id="ARBA00023125"/>
    </source>
</evidence>
<keyword evidence="2" id="KW-0238">DNA-binding</keyword>
<proteinExistence type="predicted"/>
<dbReference type="AlphaFoldDB" id="A0A2U2BEQ3"/>
<feature type="domain" description="IclR-ED" evidence="5">
    <location>
        <begin position="82"/>
        <end position="266"/>
    </location>
</feature>
<dbReference type="Pfam" id="PF09339">
    <property type="entry name" value="HTH_IclR"/>
    <property type="match status" value="1"/>
</dbReference>
<dbReference type="InterPro" id="IPR036388">
    <property type="entry name" value="WH-like_DNA-bd_sf"/>
</dbReference>
<dbReference type="InterPro" id="IPR036390">
    <property type="entry name" value="WH_DNA-bd_sf"/>
</dbReference>
<dbReference type="GO" id="GO:0003677">
    <property type="term" value="F:DNA binding"/>
    <property type="evidence" value="ECO:0007669"/>
    <property type="project" value="UniProtKB-KW"/>
</dbReference>